<dbReference type="PANTHER" id="PTHR47926">
    <property type="entry name" value="PENTATRICOPEPTIDE REPEAT-CONTAINING PROTEIN"/>
    <property type="match status" value="1"/>
</dbReference>
<dbReference type="EMBL" id="JACMSC010000008">
    <property type="protein sequence ID" value="KAG6512526.1"/>
    <property type="molecule type" value="Genomic_DNA"/>
</dbReference>
<dbReference type="InterPro" id="IPR002885">
    <property type="entry name" value="PPR_rpt"/>
</dbReference>
<feature type="repeat" description="PPR" evidence="1">
    <location>
        <begin position="304"/>
        <end position="338"/>
    </location>
</feature>
<accession>A0A8J5GYC8</accession>
<evidence type="ECO:0008006" key="4">
    <source>
        <dbReference type="Google" id="ProtNLM"/>
    </source>
</evidence>
<evidence type="ECO:0000256" key="1">
    <source>
        <dbReference type="PROSITE-ProRule" id="PRU00708"/>
    </source>
</evidence>
<dbReference type="GO" id="GO:0009451">
    <property type="term" value="P:RNA modification"/>
    <property type="evidence" value="ECO:0007669"/>
    <property type="project" value="InterPro"/>
</dbReference>
<dbReference type="PROSITE" id="PS51375">
    <property type="entry name" value="PPR"/>
    <property type="match status" value="2"/>
</dbReference>
<proteinExistence type="predicted"/>
<keyword evidence="3" id="KW-1185">Reference proteome</keyword>
<comment type="caution">
    <text evidence="2">The sequence shown here is derived from an EMBL/GenBank/DDBJ whole genome shotgun (WGS) entry which is preliminary data.</text>
</comment>
<feature type="repeat" description="PPR" evidence="1">
    <location>
        <begin position="107"/>
        <end position="141"/>
    </location>
</feature>
<reference evidence="2 3" key="1">
    <citation type="submission" date="2020-08" db="EMBL/GenBank/DDBJ databases">
        <title>Plant Genome Project.</title>
        <authorList>
            <person name="Zhang R.-G."/>
        </authorList>
    </citation>
    <scope>NUCLEOTIDE SEQUENCE [LARGE SCALE GENOMIC DNA]</scope>
    <source>
        <tissue evidence="2">Rhizome</tissue>
    </source>
</reference>
<sequence length="491" mass="53507">MKKGSGSAVSRLLSPSSLPHGAHQLESLRLFLSRAQRRCAALSADAFPPFLAACRSFPSLARQIHALALKSAADLHPATATALLDLYGRRGLLRDALRVFDEMPLRDPIAWNALLSCFLRQGLAADALSTFRRMTEDGVAFTGVTLSAALKACASLRAVRLGKQIHARAIREGDDSLITSTSLIDFYSACGLIQNAFDVFAGVDCDKDAAIHNSLISACVKNRRFEEAFSILGSATPNAVALTCAFSVCSRSSNPHYGKQAHCAAIRHGFDSDTTLCNAIVDMYAKCGELSSARLAFERIHRKNVVSWTSIIEAYGSHGHGVEAWNLFKKMEEEESSNGLSPNAVTFLSVLSACGHSGLVDEGRESFFAMRNKYGIDPGPEHCSSFIDLLGRAGRIEEVWHLYGELRRRSSKKLTNAVCVAMLNACRASMDLARGEQVAEHLLELGDSNPASYILLSNFYAAAGKWERAESLRRAMRNRQLKKEVGNSQFV</sequence>
<dbReference type="Proteomes" id="UP000734854">
    <property type="component" value="Unassembled WGS sequence"/>
</dbReference>
<name>A0A8J5GYC8_ZINOF</name>
<dbReference type="NCBIfam" id="TIGR00756">
    <property type="entry name" value="PPR"/>
    <property type="match status" value="5"/>
</dbReference>
<dbReference type="FunFam" id="1.25.40.10:FF:000090">
    <property type="entry name" value="Pentatricopeptide repeat-containing protein, chloroplastic"/>
    <property type="match status" value="1"/>
</dbReference>
<dbReference type="GO" id="GO:0003723">
    <property type="term" value="F:RNA binding"/>
    <property type="evidence" value="ECO:0007669"/>
    <property type="project" value="InterPro"/>
</dbReference>
<dbReference type="Pfam" id="PF01535">
    <property type="entry name" value="PPR"/>
    <property type="match status" value="4"/>
</dbReference>
<evidence type="ECO:0000313" key="2">
    <source>
        <dbReference type="EMBL" id="KAG6512526.1"/>
    </source>
</evidence>
<dbReference type="AlphaFoldDB" id="A0A8J5GYC8"/>
<dbReference type="Pfam" id="PF20431">
    <property type="entry name" value="E_motif"/>
    <property type="match status" value="1"/>
</dbReference>
<gene>
    <name evidence="2" type="ORF">ZIOFF_030647</name>
</gene>
<evidence type="ECO:0000313" key="3">
    <source>
        <dbReference type="Proteomes" id="UP000734854"/>
    </source>
</evidence>
<dbReference type="InterPro" id="IPR046960">
    <property type="entry name" value="PPR_At4g14850-like_plant"/>
</dbReference>
<protein>
    <recommendedName>
        <fullName evidence="4">Pentatricopeptide repeat-containing protein</fullName>
    </recommendedName>
</protein>
<dbReference type="InterPro" id="IPR046848">
    <property type="entry name" value="E_motif"/>
</dbReference>
<dbReference type="OrthoDB" id="428771at2759"/>
<organism evidence="2 3">
    <name type="scientific">Zingiber officinale</name>
    <name type="common">Ginger</name>
    <name type="synonym">Amomum zingiber</name>
    <dbReference type="NCBI Taxonomy" id="94328"/>
    <lineage>
        <taxon>Eukaryota</taxon>
        <taxon>Viridiplantae</taxon>
        <taxon>Streptophyta</taxon>
        <taxon>Embryophyta</taxon>
        <taxon>Tracheophyta</taxon>
        <taxon>Spermatophyta</taxon>
        <taxon>Magnoliopsida</taxon>
        <taxon>Liliopsida</taxon>
        <taxon>Zingiberales</taxon>
        <taxon>Zingiberaceae</taxon>
        <taxon>Zingiber</taxon>
    </lineage>
</organism>
<dbReference type="Pfam" id="PF13041">
    <property type="entry name" value="PPR_2"/>
    <property type="match status" value="1"/>
</dbReference>
<dbReference type="PANTHER" id="PTHR47926:SF347">
    <property type="entry name" value="PENTATRICOPEPTIDE REPEAT-CONTAINING PROTEIN"/>
    <property type="match status" value="1"/>
</dbReference>